<feature type="transmembrane region" description="Helical" evidence="4">
    <location>
        <begin position="185"/>
        <end position="204"/>
    </location>
</feature>
<dbReference type="InterPro" id="IPR011701">
    <property type="entry name" value="MFS"/>
</dbReference>
<evidence type="ECO:0000256" key="4">
    <source>
        <dbReference type="SAM" id="Phobius"/>
    </source>
</evidence>
<feature type="transmembrane region" description="Helical" evidence="4">
    <location>
        <begin position="27"/>
        <end position="48"/>
    </location>
</feature>
<feature type="transmembrane region" description="Helical" evidence="4">
    <location>
        <begin position="360"/>
        <end position="384"/>
    </location>
</feature>
<dbReference type="PANTHER" id="PTHR11360">
    <property type="entry name" value="MONOCARBOXYLATE TRANSPORTER"/>
    <property type="match status" value="1"/>
</dbReference>
<evidence type="ECO:0000256" key="1">
    <source>
        <dbReference type="ARBA" id="ARBA00022692"/>
    </source>
</evidence>
<feature type="transmembrane region" description="Helical" evidence="4">
    <location>
        <begin position="236"/>
        <end position="258"/>
    </location>
</feature>
<feature type="transmembrane region" description="Helical" evidence="4">
    <location>
        <begin position="396"/>
        <end position="415"/>
    </location>
</feature>
<feature type="transmembrane region" description="Helical" evidence="4">
    <location>
        <begin position="307"/>
        <end position="340"/>
    </location>
</feature>
<reference evidence="6 7" key="1">
    <citation type="submission" date="2019-03" db="EMBL/GenBank/DDBJ databases">
        <title>Genomic Encyclopedia of Type Strains, Phase IV (KMG-IV): sequencing the most valuable type-strain genomes for metagenomic binning, comparative biology and taxonomic classification.</title>
        <authorList>
            <person name="Goeker M."/>
        </authorList>
    </citation>
    <scope>NUCLEOTIDE SEQUENCE [LARGE SCALE GENOMIC DNA]</scope>
    <source>
        <strain evidence="6 7">DSM 104836</strain>
    </source>
</reference>
<evidence type="ECO:0000313" key="7">
    <source>
        <dbReference type="Proteomes" id="UP000295696"/>
    </source>
</evidence>
<dbReference type="Proteomes" id="UP000295696">
    <property type="component" value="Unassembled WGS sequence"/>
</dbReference>
<evidence type="ECO:0000256" key="3">
    <source>
        <dbReference type="ARBA" id="ARBA00023136"/>
    </source>
</evidence>
<dbReference type="Pfam" id="PF07690">
    <property type="entry name" value="MFS_1"/>
    <property type="match status" value="1"/>
</dbReference>
<dbReference type="InterPro" id="IPR020846">
    <property type="entry name" value="MFS_dom"/>
</dbReference>
<feature type="transmembrane region" description="Helical" evidence="4">
    <location>
        <begin position="68"/>
        <end position="87"/>
    </location>
</feature>
<keyword evidence="1 4" id="KW-0812">Transmembrane</keyword>
<keyword evidence="2 4" id="KW-1133">Transmembrane helix</keyword>
<evidence type="ECO:0000313" key="6">
    <source>
        <dbReference type="EMBL" id="TCS66387.1"/>
    </source>
</evidence>
<dbReference type="PANTHER" id="PTHR11360:SF308">
    <property type="entry name" value="BLL3089 PROTEIN"/>
    <property type="match status" value="1"/>
</dbReference>
<dbReference type="Gene3D" id="1.20.1250.20">
    <property type="entry name" value="MFS general substrate transporter like domains"/>
    <property type="match status" value="2"/>
</dbReference>
<comment type="caution">
    <text evidence="6">The sequence shown here is derived from an EMBL/GenBank/DDBJ whole genome shotgun (WGS) entry which is preliminary data.</text>
</comment>
<evidence type="ECO:0000259" key="5">
    <source>
        <dbReference type="PROSITE" id="PS50850"/>
    </source>
</evidence>
<dbReference type="AlphaFoldDB" id="A0A4R3JJT7"/>
<proteinExistence type="predicted"/>
<feature type="transmembrane region" description="Helical" evidence="4">
    <location>
        <begin position="270"/>
        <end position="295"/>
    </location>
</feature>
<keyword evidence="7" id="KW-1185">Reference proteome</keyword>
<organism evidence="6 7">
    <name type="scientific">Primorskyibacter sedentarius</name>
    <dbReference type="NCBI Taxonomy" id="745311"/>
    <lineage>
        <taxon>Bacteria</taxon>
        <taxon>Pseudomonadati</taxon>
        <taxon>Pseudomonadota</taxon>
        <taxon>Alphaproteobacteria</taxon>
        <taxon>Rhodobacterales</taxon>
        <taxon>Roseobacteraceae</taxon>
        <taxon>Primorskyibacter</taxon>
    </lineage>
</organism>
<dbReference type="InterPro" id="IPR036259">
    <property type="entry name" value="MFS_trans_sf"/>
</dbReference>
<feature type="transmembrane region" description="Helical" evidence="4">
    <location>
        <begin position="160"/>
        <end position="179"/>
    </location>
</feature>
<protein>
    <submittedName>
        <fullName evidence="6">Nitrate/nitrite transporter NarK</fullName>
    </submittedName>
</protein>
<gene>
    <name evidence="6" type="ORF">EDD52_102204</name>
</gene>
<name>A0A4R3JJT7_9RHOB</name>
<keyword evidence="3 4" id="KW-0472">Membrane</keyword>
<evidence type="ECO:0000256" key="2">
    <source>
        <dbReference type="ARBA" id="ARBA00022989"/>
    </source>
</evidence>
<dbReference type="EMBL" id="SLZU01000002">
    <property type="protein sequence ID" value="TCS66387.1"/>
    <property type="molecule type" value="Genomic_DNA"/>
</dbReference>
<dbReference type="InterPro" id="IPR050327">
    <property type="entry name" value="Proton-linked_MCT"/>
</dbReference>
<dbReference type="SUPFAM" id="SSF103473">
    <property type="entry name" value="MFS general substrate transporter"/>
    <property type="match status" value="1"/>
</dbReference>
<feature type="transmembrane region" description="Helical" evidence="4">
    <location>
        <begin position="99"/>
        <end position="119"/>
    </location>
</feature>
<dbReference type="PROSITE" id="PS50850">
    <property type="entry name" value="MFS"/>
    <property type="match status" value="1"/>
</dbReference>
<accession>A0A4R3JJT7</accession>
<sequence>MPEGVAAAEASAHRWRMQIPGFVKDNAPWLLAGAMLAFLSGFGQTYFISVFAGEIRADYGLSHGQWGGVYTLGTSLSALVMIWAGGLTDLFRARALGSAVLAMLALACIAMSFANAAWMLVGVIFFLRLLGQGMLSHIAVVSVSRWFVATRGKALMCAGLGYAVGEATLPLVFVSGLQVMGWRQLWLFAAAILILAIPLLRALLTHERTPQSMADSSSSLGMEGRHWTRVQGLKHWLFWFMVPALLGPAAFVTSFFFHQVHFANVKNMEHIQLVALFPVFTTVSVISMIVSGYLLDRWGTARLIPWCQLPIAAAFFVFGIAQSPVAVAVGLVLMGMTIGANTTLPNAFWAEFYGTRHMGAIKAMAAAVMVLGSALGPGLTGVLIDLKIGIETQYMCVTAFFLATSALMIIGVGRARPLLAA</sequence>
<feature type="domain" description="Major facilitator superfamily (MFS) profile" evidence="5">
    <location>
        <begin position="29"/>
        <end position="421"/>
    </location>
</feature>
<dbReference type="GO" id="GO:0022857">
    <property type="term" value="F:transmembrane transporter activity"/>
    <property type="evidence" value="ECO:0007669"/>
    <property type="project" value="InterPro"/>
</dbReference>